<comment type="similarity">
    <text evidence="2 6">Belongs to the peroxisomal membrane protein PXMP2/4 family.</text>
</comment>
<evidence type="ECO:0000256" key="3">
    <source>
        <dbReference type="ARBA" id="ARBA00022692"/>
    </source>
</evidence>
<dbReference type="OMA" id="WYQSKLA"/>
<dbReference type="PANTHER" id="PTHR11266">
    <property type="entry name" value="PEROXISOMAL MEMBRANE PROTEIN 2, PXMP2 MPV17"/>
    <property type="match status" value="1"/>
</dbReference>
<evidence type="ECO:0000256" key="4">
    <source>
        <dbReference type="ARBA" id="ARBA00022989"/>
    </source>
</evidence>
<dbReference type="Proteomes" id="UP000218811">
    <property type="component" value="Unassembled WGS sequence"/>
</dbReference>
<dbReference type="EMBL" id="KB467831">
    <property type="protein sequence ID" value="PCH32961.1"/>
    <property type="molecule type" value="Genomic_DNA"/>
</dbReference>
<dbReference type="OrthoDB" id="430207at2759"/>
<evidence type="ECO:0000256" key="1">
    <source>
        <dbReference type="ARBA" id="ARBA00004141"/>
    </source>
</evidence>
<evidence type="ECO:0000256" key="6">
    <source>
        <dbReference type="RuleBase" id="RU363053"/>
    </source>
</evidence>
<dbReference type="InterPro" id="IPR007248">
    <property type="entry name" value="Mpv17_PMP22"/>
</dbReference>
<organism evidence="7 8">
    <name type="scientific">Wolfiporia cocos (strain MD-104)</name>
    <name type="common">Brown rot fungus</name>
    <dbReference type="NCBI Taxonomy" id="742152"/>
    <lineage>
        <taxon>Eukaryota</taxon>
        <taxon>Fungi</taxon>
        <taxon>Dikarya</taxon>
        <taxon>Basidiomycota</taxon>
        <taxon>Agaricomycotina</taxon>
        <taxon>Agaricomycetes</taxon>
        <taxon>Polyporales</taxon>
        <taxon>Phaeolaceae</taxon>
        <taxon>Wolfiporia</taxon>
    </lineage>
</organism>
<gene>
    <name evidence="7" type="ORF">WOLCODRAFT_134826</name>
</gene>
<dbReference type="GO" id="GO:0005739">
    <property type="term" value="C:mitochondrion"/>
    <property type="evidence" value="ECO:0007669"/>
    <property type="project" value="TreeGrafter"/>
</dbReference>
<comment type="subcellular location">
    <subcellularLocation>
        <location evidence="1">Membrane</location>
        <topology evidence="1">Multi-pass membrane protein</topology>
    </subcellularLocation>
</comment>
<proteinExistence type="inferred from homology"/>
<evidence type="ECO:0000256" key="5">
    <source>
        <dbReference type="ARBA" id="ARBA00023136"/>
    </source>
</evidence>
<reference evidence="7 8" key="1">
    <citation type="journal article" date="2012" name="Science">
        <title>The Paleozoic origin of enzymatic lignin decomposition reconstructed from 31 fungal genomes.</title>
        <authorList>
            <person name="Floudas D."/>
            <person name="Binder M."/>
            <person name="Riley R."/>
            <person name="Barry K."/>
            <person name="Blanchette R.A."/>
            <person name="Henrissat B."/>
            <person name="Martinez A.T."/>
            <person name="Otillar R."/>
            <person name="Spatafora J.W."/>
            <person name="Yadav J.S."/>
            <person name="Aerts A."/>
            <person name="Benoit I."/>
            <person name="Boyd A."/>
            <person name="Carlson A."/>
            <person name="Copeland A."/>
            <person name="Coutinho P.M."/>
            <person name="de Vries R.P."/>
            <person name="Ferreira P."/>
            <person name="Findley K."/>
            <person name="Foster B."/>
            <person name="Gaskell J."/>
            <person name="Glotzer D."/>
            <person name="Gorecki P."/>
            <person name="Heitman J."/>
            <person name="Hesse C."/>
            <person name="Hori C."/>
            <person name="Igarashi K."/>
            <person name="Jurgens J.A."/>
            <person name="Kallen N."/>
            <person name="Kersten P."/>
            <person name="Kohler A."/>
            <person name="Kuees U."/>
            <person name="Kumar T.K.A."/>
            <person name="Kuo A."/>
            <person name="LaButti K."/>
            <person name="Larrondo L.F."/>
            <person name="Lindquist E."/>
            <person name="Ling A."/>
            <person name="Lombard V."/>
            <person name="Lucas S."/>
            <person name="Lundell T."/>
            <person name="Martin R."/>
            <person name="McLaughlin D.J."/>
            <person name="Morgenstern I."/>
            <person name="Morin E."/>
            <person name="Murat C."/>
            <person name="Nagy L.G."/>
            <person name="Nolan M."/>
            <person name="Ohm R.A."/>
            <person name="Patyshakuliyeva A."/>
            <person name="Rokas A."/>
            <person name="Ruiz-Duenas F.J."/>
            <person name="Sabat G."/>
            <person name="Salamov A."/>
            <person name="Samejima M."/>
            <person name="Schmutz J."/>
            <person name="Slot J.C."/>
            <person name="St John F."/>
            <person name="Stenlid J."/>
            <person name="Sun H."/>
            <person name="Sun S."/>
            <person name="Syed K."/>
            <person name="Tsang A."/>
            <person name="Wiebenga A."/>
            <person name="Young D."/>
            <person name="Pisabarro A."/>
            <person name="Eastwood D.C."/>
            <person name="Martin F."/>
            <person name="Cullen D."/>
            <person name="Grigoriev I.V."/>
            <person name="Hibbett D.S."/>
        </authorList>
    </citation>
    <scope>NUCLEOTIDE SEQUENCE [LARGE SCALE GENOMIC DNA]</scope>
    <source>
        <strain evidence="7 8">MD-104</strain>
    </source>
</reference>
<keyword evidence="8" id="KW-1185">Reference proteome</keyword>
<dbReference type="GO" id="GO:0016020">
    <property type="term" value="C:membrane"/>
    <property type="evidence" value="ECO:0007669"/>
    <property type="project" value="UniProtKB-SubCell"/>
</dbReference>
<keyword evidence="4 6" id="KW-1133">Transmembrane helix</keyword>
<keyword evidence="3 6" id="KW-0812">Transmembrane</keyword>
<feature type="transmembrane region" description="Helical" evidence="6">
    <location>
        <begin position="54"/>
        <end position="73"/>
    </location>
</feature>
<dbReference type="AlphaFoldDB" id="A0A2H3ITD5"/>
<dbReference type="Pfam" id="PF04117">
    <property type="entry name" value="Mpv17_PMP22"/>
    <property type="match status" value="1"/>
</dbReference>
<dbReference type="PANTHER" id="PTHR11266:SF17">
    <property type="entry name" value="PROTEIN MPV17"/>
    <property type="match status" value="1"/>
</dbReference>
<accession>A0A2H3ITD5</accession>
<protein>
    <submittedName>
        <fullName evidence="7">Uncharacterized protein</fullName>
    </submittedName>
</protein>
<sequence>MASFMAAFNASLVRRPMLTQCATAGFLFGMGDVVAQQAFEKKGSNHDLIRTVRTTFYGGALFGPILAKWLGFLNRLQFSTPRKAIMYKVYLDQGLFTPAVVGFFFTSMTLMEGKGIADVQDRISSSYAPTLLRNWCVFIPTQVINFAIVPPHLRFFTIGIVSLFWNAYLSAVNARNARAAEAISARMVETVNASELGAAEKL</sequence>
<dbReference type="STRING" id="742152.A0A2H3ITD5"/>
<evidence type="ECO:0000313" key="7">
    <source>
        <dbReference type="EMBL" id="PCH32961.1"/>
    </source>
</evidence>
<feature type="transmembrane region" description="Helical" evidence="6">
    <location>
        <begin position="85"/>
        <end position="105"/>
    </location>
</feature>
<feature type="transmembrane region" description="Helical" evidence="6">
    <location>
        <begin position="152"/>
        <end position="169"/>
    </location>
</feature>
<evidence type="ECO:0000313" key="8">
    <source>
        <dbReference type="Proteomes" id="UP000218811"/>
    </source>
</evidence>
<keyword evidence="5 6" id="KW-0472">Membrane</keyword>
<name>A0A2H3ITD5_WOLCO</name>
<evidence type="ECO:0000256" key="2">
    <source>
        <dbReference type="ARBA" id="ARBA00006824"/>
    </source>
</evidence>